<dbReference type="OrthoDB" id="186585at2"/>
<dbReference type="InterPro" id="IPR037171">
    <property type="entry name" value="NagB/RpiA_transferase-like"/>
</dbReference>
<dbReference type="EMBL" id="WOGT01000002">
    <property type="protein sequence ID" value="MUN54615.1"/>
    <property type="molecule type" value="Genomic_DNA"/>
</dbReference>
<evidence type="ECO:0000256" key="2">
    <source>
        <dbReference type="ARBA" id="ARBA00023015"/>
    </source>
</evidence>
<evidence type="ECO:0000256" key="3">
    <source>
        <dbReference type="ARBA" id="ARBA00023125"/>
    </source>
</evidence>
<feature type="domain" description="Sugar-binding" evidence="5">
    <location>
        <begin position="59"/>
        <end position="313"/>
    </location>
</feature>
<dbReference type="PANTHER" id="PTHR34294">
    <property type="entry name" value="TRANSCRIPTIONAL REGULATOR-RELATED"/>
    <property type="match status" value="1"/>
</dbReference>
<evidence type="ECO:0000256" key="4">
    <source>
        <dbReference type="ARBA" id="ARBA00023163"/>
    </source>
</evidence>
<evidence type="ECO:0000259" key="5">
    <source>
        <dbReference type="Pfam" id="PF04198"/>
    </source>
</evidence>
<dbReference type="GO" id="GO:0030246">
    <property type="term" value="F:carbohydrate binding"/>
    <property type="evidence" value="ECO:0007669"/>
    <property type="project" value="InterPro"/>
</dbReference>
<dbReference type="Gene3D" id="3.40.50.1360">
    <property type="match status" value="1"/>
</dbReference>
<keyword evidence="3" id="KW-0238">DNA-binding</keyword>
<dbReference type="Pfam" id="PF04198">
    <property type="entry name" value="Sugar-bind"/>
    <property type="match status" value="1"/>
</dbReference>
<dbReference type="Proteomes" id="UP000462152">
    <property type="component" value="Unassembled WGS sequence"/>
</dbReference>
<comment type="similarity">
    <text evidence="1">Belongs to the SorC transcriptional regulatory family.</text>
</comment>
<organism evidence="6 7">
    <name type="scientific">Rothia koreensis</name>
    <dbReference type="NCBI Taxonomy" id="592378"/>
    <lineage>
        <taxon>Bacteria</taxon>
        <taxon>Bacillati</taxon>
        <taxon>Actinomycetota</taxon>
        <taxon>Actinomycetes</taxon>
        <taxon>Micrococcales</taxon>
        <taxon>Micrococcaceae</taxon>
        <taxon>Rothia</taxon>
    </lineage>
</organism>
<dbReference type="PANTHER" id="PTHR34294:SF1">
    <property type="entry name" value="TRANSCRIPTIONAL REGULATOR LSRR"/>
    <property type="match status" value="1"/>
</dbReference>
<dbReference type="AlphaFoldDB" id="A0A7K1LHF0"/>
<dbReference type="SUPFAM" id="SSF100950">
    <property type="entry name" value="NagB/RpiA/CoA transferase-like"/>
    <property type="match status" value="1"/>
</dbReference>
<accession>A0A7K1LHF0</accession>
<proteinExistence type="inferred from homology"/>
<evidence type="ECO:0000256" key="1">
    <source>
        <dbReference type="ARBA" id="ARBA00010466"/>
    </source>
</evidence>
<protein>
    <submittedName>
        <fullName evidence="6">Transcriptional regulator</fullName>
    </submittedName>
</protein>
<evidence type="ECO:0000313" key="7">
    <source>
        <dbReference type="Proteomes" id="UP000462152"/>
    </source>
</evidence>
<dbReference type="InterPro" id="IPR036388">
    <property type="entry name" value="WH-like_DNA-bd_sf"/>
</dbReference>
<sequence>MNKRDDLAHKAATMYYVQEQTMDAVAKEFDVSRATVSRLLKYARDTGLVRITVADAPSERNELGGRLEKNFGIHAQVVPVRGSSSPIGQMEQVSRVAASALDGMMEPGTVLGMAWGSTVTEMSRHLVPRKVPDSVVVQLNGAGNARRSGIPYTGAILNSVAEAFGSQIVHFPVPAFFDYADTKQAMWRERSIRSVLHLQSQVDVAVFGVGALNGPVPSHVYSSGYLDERDFDVLSKEGVVGDICTVLLREDGTWQDIEMNRRASGPTPVELSRVRRRLCVVSGPHRAGALLGALRARAVTDLVVDSLTAKILLDKTAAARTLQPRGHE</sequence>
<reference evidence="6 7" key="1">
    <citation type="submission" date="2019-12" db="EMBL/GenBank/DDBJ databases">
        <authorList>
            <person name="Li J."/>
            <person name="Shi Y."/>
            <person name="Xu G."/>
            <person name="Xiao D."/>
            <person name="Ran X."/>
        </authorList>
    </citation>
    <scope>NUCLEOTIDE SEQUENCE [LARGE SCALE GENOMIC DNA]</scope>
    <source>
        <strain evidence="6 7">JCM 15915</strain>
    </source>
</reference>
<gene>
    <name evidence="6" type="ORF">GMA10_05220</name>
</gene>
<name>A0A7K1LHF0_9MICC</name>
<dbReference type="GO" id="GO:0003677">
    <property type="term" value="F:DNA binding"/>
    <property type="evidence" value="ECO:0007669"/>
    <property type="project" value="UniProtKB-KW"/>
</dbReference>
<dbReference type="Gene3D" id="1.10.10.10">
    <property type="entry name" value="Winged helix-like DNA-binding domain superfamily/Winged helix DNA-binding domain"/>
    <property type="match status" value="1"/>
</dbReference>
<keyword evidence="4" id="KW-0804">Transcription</keyword>
<dbReference type="RefSeq" id="WP_129315354.1">
    <property type="nucleotide sequence ID" value="NZ_NOIQ01000006.1"/>
</dbReference>
<keyword evidence="2" id="KW-0805">Transcription regulation</keyword>
<keyword evidence="7" id="KW-1185">Reference proteome</keyword>
<comment type="caution">
    <text evidence="6">The sequence shown here is derived from an EMBL/GenBank/DDBJ whole genome shotgun (WGS) entry which is preliminary data.</text>
</comment>
<dbReference type="InterPro" id="IPR051054">
    <property type="entry name" value="SorC_transcr_regulators"/>
</dbReference>
<dbReference type="InterPro" id="IPR007324">
    <property type="entry name" value="Sugar-bd_dom_put"/>
</dbReference>
<evidence type="ECO:0000313" key="6">
    <source>
        <dbReference type="EMBL" id="MUN54615.1"/>
    </source>
</evidence>